<feature type="compositionally biased region" description="Low complexity" evidence="4">
    <location>
        <begin position="614"/>
        <end position="626"/>
    </location>
</feature>
<dbReference type="InterPro" id="IPR008271">
    <property type="entry name" value="Ser/Thr_kinase_AS"/>
</dbReference>
<dbReference type="RefSeq" id="WP_264514313.1">
    <property type="nucleotide sequence ID" value="NZ_JAPDDR010000007.1"/>
</dbReference>
<dbReference type="Gene3D" id="1.10.510.10">
    <property type="entry name" value="Transferase(Phosphotransferase) domain 1"/>
    <property type="match status" value="1"/>
</dbReference>
<sequence>MATGPLHFDPFEVLQNDKGEPWILGQGSFGTTYKVQHQKLGRICALKVIRDSLVHGSGEGAERETARFFAEVKALANMHHHGIAVVFEYQDRPEEGYFYYAMEFCKGGNLQELVAQEGPLPWPVARWMVLQVAEALKYAHGCGLLHRDIKPANIMLAEPWPDQQVKLIDFGILQPLEGAAGEGQNVSSTHGGEGVFNDATASPEQMLSGMLDARSDLYSLGITLWWLLIGENPFAGQTRAQLITDRLRSDYANELPAHLDPEAREILLGLLAKRPEDRFADAQALITRITGGLLQSSSQIAAPVAQTAAAPPPPAPVLTTPTPYDENYSIPNPGSDLVTKTGQAAIYRVKQRSSGEIVAAITAEAGMNQETRDGLRTAAAAREDLGCYRMLDWCSSANEEYFIASLPSGQSLLEILRKFGSARAQDAVPLLGALARSFDASMARTTRGIRLELADIRVSSRSGQSDLAAFSGWADIDPGSASSLPSFQSDGDQDVGGTLDISSAGPVNPVSRFAALIYRLISGGNPPYASYFTDSGYVMISGLSEEGNHLLAKALSGGEESTKLESLLNRLANLESISVPGKGTNASTSRTQPVAATASASATVAPPPPPPAVPVQAAAPAANKSAPPLPPVSIPTAPPAHPVAQPAGKKSPLVWIIAGAAALIAVAGGVWVMSSSAAKERKAEADRLEALQRKAQEESAAQFESIRLQMEKKEKEEQASAAEEKRKAEEERQKMAQEREEAMKREQEREAKATDLEVKRLGQILDSNSSSSGDKADAFARIKELADKGHLQAIAICGAAYFNGNGTTKDPKEAYRLFQIGVQNKIPRSMRGLGHWHASGGGGTGEPNLTEAIRWYKEAAKLNDADAAMTLGLLYFNGDKGLEPNKVEGAKWFEVAAKGGVPAAMMTIGHSYKLGNGVEVDPERAFQWYKKAADTGLADALVEVGKCYADGSGVPEDKGKAVTIFQEAAKAGNLEAIVTLGRCYQHGLGVPQDIGEARRLFNQAKNQGHPKAGAFLEELN</sequence>
<evidence type="ECO:0000313" key="6">
    <source>
        <dbReference type="EMBL" id="MCW1914778.1"/>
    </source>
</evidence>
<dbReference type="EMBL" id="JAPDDR010000007">
    <property type="protein sequence ID" value="MCW1914778.1"/>
    <property type="molecule type" value="Genomic_DNA"/>
</dbReference>
<accession>A0ABT3G4M7</accession>
<evidence type="ECO:0000313" key="7">
    <source>
        <dbReference type="Proteomes" id="UP001165653"/>
    </source>
</evidence>
<gene>
    <name evidence="6" type="ORF">OJ996_14420</name>
</gene>
<dbReference type="CDD" id="cd14014">
    <property type="entry name" value="STKc_PknB_like"/>
    <property type="match status" value="1"/>
</dbReference>
<dbReference type="PROSITE" id="PS50011">
    <property type="entry name" value="PROTEIN_KINASE_DOM"/>
    <property type="match status" value="1"/>
</dbReference>
<dbReference type="GO" id="GO:0016301">
    <property type="term" value="F:kinase activity"/>
    <property type="evidence" value="ECO:0007669"/>
    <property type="project" value="UniProtKB-KW"/>
</dbReference>
<dbReference type="PROSITE" id="PS00108">
    <property type="entry name" value="PROTEIN_KINASE_ST"/>
    <property type="match status" value="1"/>
</dbReference>
<feature type="binding site" evidence="3">
    <location>
        <position position="47"/>
    </location>
    <ligand>
        <name>ATP</name>
        <dbReference type="ChEBI" id="CHEBI:30616"/>
    </ligand>
</feature>
<dbReference type="SMART" id="SM00671">
    <property type="entry name" value="SEL1"/>
    <property type="match status" value="6"/>
</dbReference>
<feature type="region of interest" description="Disordered" evidence="4">
    <location>
        <begin position="712"/>
        <end position="755"/>
    </location>
</feature>
<reference evidence="6" key="1">
    <citation type="submission" date="2022-10" db="EMBL/GenBank/DDBJ databases">
        <title>Luteolibacter sp. GHJ8, whole genome shotgun sequencing project.</title>
        <authorList>
            <person name="Zhao G."/>
            <person name="Shen L."/>
        </authorList>
    </citation>
    <scope>NUCLEOTIDE SEQUENCE</scope>
    <source>
        <strain evidence="6">GHJ8</strain>
    </source>
</reference>
<dbReference type="Proteomes" id="UP001165653">
    <property type="component" value="Unassembled WGS sequence"/>
</dbReference>
<feature type="compositionally biased region" description="Pro residues" evidence="4">
    <location>
        <begin position="627"/>
        <end position="641"/>
    </location>
</feature>
<dbReference type="InterPro" id="IPR052945">
    <property type="entry name" value="Mitotic_Regulator"/>
</dbReference>
<evidence type="ECO:0000256" key="4">
    <source>
        <dbReference type="SAM" id="MobiDB-lite"/>
    </source>
</evidence>
<keyword evidence="2 3" id="KW-0067">ATP-binding</keyword>
<feature type="region of interest" description="Disordered" evidence="4">
    <location>
        <begin position="579"/>
        <end position="647"/>
    </location>
</feature>
<dbReference type="InterPro" id="IPR011009">
    <property type="entry name" value="Kinase-like_dom_sf"/>
</dbReference>
<dbReference type="PANTHER" id="PTHR43628:SF1">
    <property type="entry name" value="CHITIN SYNTHASE REGULATORY FACTOR 2-RELATED"/>
    <property type="match status" value="1"/>
</dbReference>
<dbReference type="SUPFAM" id="SSF81901">
    <property type="entry name" value="HCP-like"/>
    <property type="match status" value="2"/>
</dbReference>
<organism evidence="6 7">
    <name type="scientific">Luteolibacter rhizosphaerae</name>
    <dbReference type="NCBI Taxonomy" id="2989719"/>
    <lineage>
        <taxon>Bacteria</taxon>
        <taxon>Pseudomonadati</taxon>
        <taxon>Verrucomicrobiota</taxon>
        <taxon>Verrucomicrobiia</taxon>
        <taxon>Verrucomicrobiales</taxon>
        <taxon>Verrucomicrobiaceae</taxon>
        <taxon>Luteolibacter</taxon>
    </lineage>
</organism>
<dbReference type="InterPro" id="IPR006597">
    <property type="entry name" value="Sel1-like"/>
</dbReference>
<feature type="compositionally biased region" description="Low complexity" evidence="4">
    <location>
        <begin position="593"/>
        <end position="604"/>
    </location>
</feature>
<dbReference type="SUPFAM" id="SSF56112">
    <property type="entry name" value="Protein kinase-like (PK-like)"/>
    <property type="match status" value="1"/>
</dbReference>
<keyword evidence="6" id="KW-0808">Transferase</keyword>
<evidence type="ECO:0000256" key="1">
    <source>
        <dbReference type="ARBA" id="ARBA00022741"/>
    </source>
</evidence>
<evidence type="ECO:0000256" key="2">
    <source>
        <dbReference type="ARBA" id="ARBA00022840"/>
    </source>
</evidence>
<dbReference type="InterPro" id="IPR017441">
    <property type="entry name" value="Protein_kinase_ATP_BS"/>
</dbReference>
<keyword evidence="6" id="KW-0418">Kinase</keyword>
<dbReference type="PANTHER" id="PTHR43628">
    <property type="entry name" value="ACTIVATOR OF C KINASE PROTEIN 1-RELATED"/>
    <property type="match status" value="1"/>
</dbReference>
<dbReference type="Pfam" id="PF00069">
    <property type="entry name" value="Pkinase"/>
    <property type="match status" value="1"/>
</dbReference>
<dbReference type="Gene3D" id="1.25.40.10">
    <property type="entry name" value="Tetratricopeptide repeat domain"/>
    <property type="match status" value="1"/>
</dbReference>
<comment type="caution">
    <text evidence="6">The sequence shown here is derived from an EMBL/GenBank/DDBJ whole genome shotgun (WGS) entry which is preliminary data.</text>
</comment>
<dbReference type="PROSITE" id="PS00107">
    <property type="entry name" value="PROTEIN_KINASE_ATP"/>
    <property type="match status" value="1"/>
</dbReference>
<protein>
    <submittedName>
        <fullName evidence="6">Protein kinase</fullName>
    </submittedName>
</protein>
<keyword evidence="7" id="KW-1185">Reference proteome</keyword>
<dbReference type="Pfam" id="PF08238">
    <property type="entry name" value="Sel1"/>
    <property type="match status" value="6"/>
</dbReference>
<evidence type="ECO:0000256" key="3">
    <source>
        <dbReference type="PROSITE-ProRule" id="PRU10141"/>
    </source>
</evidence>
<dbReference type="InterPro" id="IPR011990">
    <property type="entry name" value="TPR-like_helical_dom_sf"/>
</dbReference>
<evidence type="ECO:0000259" key="5">
    <source>
        <dbReference type="PROSITE" id="PS50011"/>
    </source>
</evidence>
<proteinExistence type="predicted"/>
<keyword evidence="1 3" id="KW-0547">Nucleotide-binding</keyword>
<dbReference type="InterPro" id="IPR000719">
    <property type="entry name" value="Prot_kinase_dom"/>
</dbReference>
<dbReference type="SMART" id="SM00220">
    <property type="entry name" value="S_TKc"/>
    <property type="match status" value="1"/>
</dbReference>
<feature type="domain" description="Protein kinase" evidence="5">
    <location>
        <begin position="18"/>
        <end position="294"/>
    </location>
</feature>
<name>A0ABT3G4M7_9BACT</name>